<dbReference type="EMBL" id="CP003364">
    <property type="protein sequence ID" value="AGA25234.1"/>
    <property type="molecule type" value="Genomic_DNA"/>
</dbReference>
<dbReference type="Pfam" id="PF07596">
    <property type="entry name" value="SBP_bac_10"/>
    <property type="match status" value="1"/>
</dbReference>
<keyword evidence="3" id="KW-1185">Reference proteome</keyword>
<proteinExistence type="predicted"/>
<dbReference type="STRING" id="886293.Sinac_0827"/>
<feature type="domain" description="DUF1559" evidence="1">
    <location>
        <begin position="32"/>
        <end position="351"/>
    </location>
</feature>
<reference evidence="2 3" key="1">
    <citation type="submission" date="2012-02" db="EMBL/GenBank/DDBJ databases">
        <title>Complete sequence of chromosome of Singulisphaera acidiphila DSM 18658.</title>
        <authorList>
            <consortium name="US DOE Joint Genome Institute (JGI-PGF)"/>
            <person name="Lucas S."/>
            <person name="Copeland A."/>
            <person name="Lapidus A."/>
            <person name="Glavina del Rio T."/>
            <person name="Dalin E."/>
            <person name="Tice H."/>
            <person name="Bruce D."/>
            <person name="Goodwin L."/>
            <person name="Pitluck S."/>
            <person name="Peters L."/>
            <person name="Ovchinnikova G."/>
            <person name="Chertkov O."/>
            <person name="Kyrpides N."/>
            <person name="Mavromatis K."/>
            <person name="Ivanova N."/>
            <person name="Brettin T."/>
            <person name="Detter J.C."/>
            <person name="Han C."/>
            <person name="Larimer F."/>
            <person name="Land M."/>
            <person name="Hauser L."/>
            <person name="Markowitz V."/>
            <person name="Cheng J.-F."/>
            <person name="Hugenholtz P."/>
            <person name="Woyke T."/>
            <person name="Wu D."/>
            <person name="Tindall B."/>
            <person name="Pomrenke H."/>
            <person name="Brambilla E."/>
            <person name="Klenk H.-P."/>
            <person name="Eisen J.A."/>
        </authorList>
    </citation>
    <scope>NUCLEOTIDE SEQUENCE [LARGE SCALE GENOMIC DNA]</scope>
    <source>
        <strain evidence="3">ATCC BAA-1392 / DSM 18658 / VKM B-2454 / MOB10</strain>
    </source>
</reference>
<dbReference type="InterPro" id="IPR011453">
    <property type="entry name" value="DUF1559"/>
</dbReference>
<dbReference type="InterPro" id="IPR012902">
    <property type="entry name" value="N_methyl_site"/>
</dbReference>
<gene>
    <name evidence="2" type="ordered locus">Sinac_0827</name>
</gene>
<dbReference type="Proteomes" id="UP000010798">
    <property type="component" value="Chromosome"/>
</dbReference>
<dbReference type="InterPro" id="IPR045584">
    <property type="entry name" value="Pilin-like"/>
</dbReference>
<organism evidence="2 3">
    <name type="scientific">Singulisphaera acidiphila (strain ATCC BAA-1392 / DSM 18658 / VKM B-2454 / MOB10)</name>
    <dbReference type="NCBI Taxonomy" id="886293"/>
    <lineage>
        <taxon>Bacteria</taxon>
        <taxon>Pseudomonadati</taxon>
        <taxon>Planctomycetota</taxon>
        <taxon>Planctomycetia</taxon>
        <taxon>Isosphaerales</taxon>
        <taxon>Isosphaeraceae</taxon>
        <taxon>Singulisphaera</taxon>
    </lineage>
</organism>
<dbReference type="InterPro" id="IPR027558">
    <property type="entry name" value="Pre_pil_HX9DG_C"/>
</dbReference>
<dbReference type="NCBIfam" id="TIGR04294">
    <property type="entry name" value="pre_pil_HX9DG"/>
    <property type="match status" value="1"/>
</dbReference>
<dbReference type="eggNOG" id="COG2165">
    <property type="taxonomic scope" value="Bacteria"/>
</dbReference>
<dbReference type="HOGENOM" id="CLU_041661_0_0_0"/>
<dbReference type="RefSeq" id="WP_015244413.1">
    <property type="nucleotide sequence ID" value="NC_019892.1"/>
</dbReference>
<dbReference type="PROSITE" id="PS00409">
    <property type="entry name" value="PROKAR_NTER_METHYL"/>
    <property type="match status" value="1"/>
</dbReference>
<protein>
    <submittedName>
        <fullName evidence="2">Prepilin-type N-terminal cleavage/methylation domain-containing protein</fullName>
    </submittedName>
</protein>
<dbReference type="SUPFAM" id="SSF54523">
    <property type="entry name" value="Pili subunits"/>
    <property type="match status" value="1"/>
</dbReference>
<sequence length="372" mass="39654">MRRIRGGFTLIELLVVIAIIAVLIALLLPAVQAAREAARRSQCVNNLKQLGLASLNFESTNSTLPPDWAPFPYAAVTTANPCPNAASRANVLAYLMQYLEQGALFNTWNFALDANNDRANETARITQVATYLCPSDPGSGNVVNSAISTGGSSANIGRTNYYASIGGTAAQAYGIGSMCAGFPPLQETNTVFLGIFNVTFDTSQAQYLAGTTQPNPAYNAARGTSMATIIDGTSNTAMFSEIRQARYAGASSAPAAANRIPIDTIYYTSSFTLQAVPVCTSGLIYYRGLQYYRFIPETTNYSHTVPPNWTGNDCGDLTIWANHLAARSYHSGGVNAVFADGSVRFMKSSINIATWSALGTRAGNEVISADSY</sequence>
<evidence type="ECO:0000259" key="1">
    <source>
        <dbReference type="Pfam" id="PF07596"/>
    </source>
</evidence>
<dbReference type="Pfam" id="PF07963">
    <property type="entry name" value="N_methyl"/>
    <property type="match status" value="1"/>
</dbReference>
<evidence type="ECO:0000313" key="2">
    <source>
        <dbReference type="EMBL" id="AGA25234.1"/>
    </source>
</evidence>
<dbReference type="KEGG" id="saci:Sinac_0827"/>
<dbReference type="NCBIfam" id="TIGR02532">
    <property type="entry name" value="IV_pilin_GFxxxE"/>
    <property type="match status" value="1"/>
</dbReference>
<dbReference type="AlphaFoldDB" id="L0D752"/>
<evidence type="ECO:0000313" key="3">
    <source>
        <dbReference type="Proteomes" id="UP000010798"/>
    </source>
</evidence>
<dbReference type="Gene3D" id="3.30.700.10">
    <property type="entry name" value="Glycoprotein, Type 4 Pilin"/>
    <property type="match status" value="1"/>
</dbReference>
<accession>L0D752</accession>
<dbReference type="PANTHER" id="PTHR30093:SF2">
    <property type="entry name" value="TYPE II SECRETION SYSTEM PROTEIN H"/>
    <property type="match status" value="1"/>
</dbReference>
<name>L0D752_SINAD</name>
<dbReference type="PANTHER" id="PTHR30093">
    <property type="entry name" value="GENERAL SECRETION PATHWAY PROTEIN G"/>
    <property type="match status" value="1"/>
</dbReference>